<sequence>MKRKVNVSSLREEITSLADGLKIRFKDDFIALALFGSIARGKGDEKSDLDVFCIIDNLPGKVYERKKLLSRIIAKHVQRRFSVIAKTRSEFLNHFSSLYLDLGLDAKVIYDRDDFLKRKLSRVREILKETGLKREQQGGNFLWSWEKSPKTGWEIDWEGYRELAKGRRV</sequence>
<dbReference type="Gene3D" id="3.30.460.10">
    <property type="entry name" value="Beta Polymerase, domain 2"/>
    <property type="match status" value="1"/>
</dbReference>
<dbReference type="CDD" id="cd05403">
    <property type="entry name" value="NT_KNTase_like"/>
    <property type="match status" value="1"/>
</dbReference>
<dbReference type="InterPro" id="IPR002934">
    <property type="entry name" value="Polymerase_NTP_transf_dom"/>
</dbReference>
<accession>A0A523UVS1</accession>
<proteinExistence type="predicted"/>
<organism evidence="2 3">
    <name type="scientific">Aerophobetes bacterium</name>
    <dbReference type="NCBI Taxonomy" id="2030807"/>
    <lineage>
        <taxon>Bacteria</taxon>
        <taxon>Candidatus Aerophobota</taxon>
    </lineage>
</organism>
<evidence type="ECO:0000313" key="2">
    <source>
        <dbReference type="EMBL" id="TET46628.1"/>
    </source>
</evidence>
<keyword evidence="2" id="KW-0808">Transferase</keyword>
<evidence type="ECO:0000259" key="1">
    <source>
        <dbReference type="Pfam" id="PF01909"/>
    </source>
</evidence>
<dbReference type="SUPFAM" id="SSF81301">
    <property type="entry name" value="Nucleotidyltransferase"/>
    <property type="match status" value="1"/>
</dbReference>
<gene>
    <name evidence="2" type="ORF">E3J59_02880</name>
</gene>
<dbReference type="InterPro" id="IPR052548">
    <property type="entry name" value="Type_VII_TA_antitoxin"/>
</dbReference>
<dbReference type="PANTHER" id="PTHR33933:SF1">
    <property type="entry name" value="PROTEIN ADENYLYLTRANSFERASE MNTA-RELATED"/>
    <property type="match status" value="1"/>
</dbReference>
<evidence type="ECO:0000313" key="3">
    <source>
        <dbReference type="Proteomes" id="UP000320679"/>
    </source>
</evidence>
<dbReference type="Pfam" id="PF01909">
    <property type="entry name" value="NTP_transf_2"/>
    <property type="match status" value="1"/>
</dbReference>
<dbReference type="Proteomes" id="UP000320679">
    <property type="component" value="Unassembled WGS sequence"/>
</dbReference>
<dbReference type="GO" id="GO:0016779">
    <property type="term" value="F:nucleotidyltransferase activity"/>
    <property type="evidence" value="ECO:0007669"/>
    <property type="project" value="InterPro"/>
</dbReference>
<protein>
    <submittedName>
        <fullName evidence="2">Nucleotidyltransferase domain-containing protein</fullName>
    </submittedName>
</protein>
<dbReference type="EMBL" id="SOJK01000117">
    <property type="protein sequence ID" value="TET46628.1"/>
    <property type="molecule type" value="Genomic_DNA"/>
</dbReference>
<dbReference type="AlphaFoldDB" id="A0A523UVS1"/>
<reference evidence="2 3" key="1">
    <citation type="submission" date="2019-03" db="EMBL/GenBank/DDBJ databases">
        <title>Metabolic potential of uncultured bacteria and archaea associated with petroleum seepage in deep-sea sediments.</title>
        <authorList>
            <person name="Dong X."/>
            <person name="Hubert C."/>
        </authorList>
    </citation>
    <scope>NUCLEOTIDE SEQUENCE [LARGE SCALE GENOMIC DNA]</scope>
    <source>
        <strain evidence="2">E29_bin78</strain>
    </source>
</reference>
<dbReference type="PANTHER" id="PTHR33933">
    <property type="entry name" value="NUCLEOTIDYLTRANSFERASE"/>
    <property type="match status" value="1"/>
</dbReference>
<dbReference type="InterPro" id="IPR043519">
    <property type="entry name" value="NT_sf"/>
</dbReference>
<comment type="caution">
    <text evidence="2">The sequence shown here is derived from an EMBL/GenBank/DDBJ whole genome shotgun (WGS) entry which is preliminary data.</text>
</comment>
<feature type="domain" description="Polymerase nucleotidyl transferase" evidence="1">
    <location>
        <begin position="29"/>
        <end position="91"/>
    </location>
</feature>
<name>A0A523UVS1_UNCAE</name>